<dbReference type="SFLD" id="SFLDG01082">
    <property type="entry name" value="B12-binding_domain_containing"/>
    <property type="match status" value="1"/>
</dbReference>
<dbReference type="EMBL" id="QEWR01000002">
    <property type="protein sequence ID" value="PWD85080.1"/>
    <property type="molecule type" value="Genomic_DNA"/>
</dbReference>
<evidence type="ECO:0000256" key="3">
    <source>
        <dbReference type="ARBA" id="ARBA00022723"/>
    </source>
</evidence>
<evidence type="ECO:0000256" key="4">
    <source>
        <dbReference type="ARBA" id="ARBA00023004"/>
    </source>
</evidence>
<dbReference type="InterPro" id="IPR006158">
    <property type="entry name" value="Cobalamin-bd"/>
</dbReference>
<organism evidence="8 9">
    <name type="scientific">Ignatzschineria indica</name>
    <dbReference type="NCBI Taxonomy" id="472583"/>
    <lineage>
        <taxon>Bacteria</taxon>
        <taxon>Pseudomonadati</taxon>
        <taxon>Pseudomonadota</taxon>
        <taxon>Gammaproteobacteria</taxon>
        <taxon>Cardiobacteriales</taxon>
        <taxon>Ignatzschineriaceae</taxon>
        <taxon>Ignatzschineria</taxon>
    </lineage>
</organism>
<dbReference type="SUPFAM" id="SSF102114">
    <property type="entry name" value="Radical SAM enzymes"/>
    <property type="match status" value="1"/>
</dbReference>
<keyword evidence="4" id="KW-0408">Iron</keyword>
<dbReference type="SFLD" id="SFLDS00029">
    <property type="entry name" value="Radical_SAM"/>
    <property type="match status" value="1"/>
</dbReference>
<keyword evidence="2" id="KW-0949">S-adenosyl-L-methionine</keyword>
<dbReference type="GO" id="GO:0046872">
    <property type="term" value="F:metal ion binding"/>
    <property type="evidence" value="ECO:0007669"/>
    <property type="project" value="UniProtKB-KW"/>
</dbReference>
<dbReference type="PROSITE" id="PS51918">
    <property type="entry name" value="RADICAL_SAM"/>
    <property type="match status" value="1"/>
</dbReference>
<dbReference type="Pfam" id="PF04055">
    <property type="entry name" value="Radical_SAM"/>
    <property type="match status" value="1"/>
</dbReference>
<dbReference type="InterPro" id="IPR006638">
    <property type="entry name" value="Elp3/MiaA/NifB-like_rSAM"/>
</dbReference>
<dbReference type="InterPro" id="IPR025288">
    <property type="entry name" value="DUF4080"/>
</dbReference>
<feature type="domain" description="Radical SAM core" evidence="7">
    <location>
        <begin position="159"/>
        <end position="406"/>
    </location>
</feature>
<evidence type="ECO:0000256" key="2">
    <source>
        <dbReference type="ARBA" id="ARBA00022691"/>
    </source>
</evidence>
<evidence type="ECO:0000259" key="6">
    <source>
        <dbReference type="PROSITE" id="PS51332"/>
    </source>
</evidence>
<dbReference type="GO" id="GO:0005829">
    <property type="term" value="C:cytosol"/>
    <property type="evidence" value="ECO:0007669"/>
    <property type="project" value="TreeGrafter"/>
</dbReference>
<dbReference type="InterPro" id="IPR051198">
    <property type="entry name" value="BchE-like"/>
</dbReference>
<evidence type="ECO:0000256" key="5">
    <source>
        <dbReference type="ARBA" id="ARBA00023014"/>
    </source>
</evidence>
<proteinExistence type="predicted"/>
<dbReference type="Gene3D" id="3.80.30.20">
    <property type="entry name" value="tm_1862 like domain"/>
    <property type="match status" value="1"/>
</dbReference>
<dbReference type="PANTHER" id="PTHR43409">
    <property type="entry name" value="ANAEROBIC MAGNESIUM-PROTOPORPHYRIN IX MONOMETHYL ESTER CYCLASE-RELATED"/>
    <property type="match status" value="1"/>
</dbReference>
<keyword evidence="9" id="KW-1185">Reference proteome</keyword>
<dbReference type="InterPro" id="IPR023404">
    <property type="entry name" value="rSAM_horseshoe"/>
</dbReference>
<dbReference type="GO" id="GO:0051536">
    <property type="term" value="F:iron-sulfur cluster binding"/>
    <property type="evidence" value="ECO:0007669"/>
    <property type="project" value="UniProtKB-KW"/>
</dbReference>
<evidence type="ECO:0000256" key="1">
    <source>
        <dbReference type="ARBA" id="ARBA00001966"/>
    </source>
</evidence>
<dbReference type="AlphaFoldDB" id="A0A2U2APD9"/>
<dbReference type="Pfam" id="PF13311">
    <property type="entry name" value="DUF4080"/>
    <property type="match status" value="1"/>
</dbReference>
<dbReference type="Proteomes" id="UP000244948">
    <property type="component" value="Unassembled WGS sequence"/>
</dbReference>
<accession>A0A2U2APD9</accession>
<dbReference type="InterPro" id="IPR058240">
    <property type="entry name" value="rSAM_sf"/>
</dbReference>
<protein>
    <submittedName>
        <fullName evidence="8">B12-binding domain-containing radical SAM protein</fullName>
    </submittedName>
</protein>
<dbReference type="Gene3D" id="3.40.50.280">
    <property type="entry name" value="Cobalamin-binding domain"/>
    <property type="match status" value="1"/>
</dbReference>
<dbReference type="CDD" id="cd01335">
    <property type="entry name" value="Radical_SAM"/>
    <property type="match status" value="1"/>
</dbReference>
<dbReference type="GO" id="GO:0003824">
    <property type="term" value="F:catalytic activity"/>
    <property type="evidence" value="ECO:0007669"/>
    <property type="project" value="InterPro"/>
</dbReference>
<name>A0A2U2APD9_9GAMM</name>
<evidence type="ECO:0000259" key="7">
    <source>
        <dbReference type="PROSITE" id="PS51918"/>
    </source>
</evidence>
<dbReference type="PANTHER" id="PTHR43409:SF16">
    <property type="entry name" value="SLR0320 PROTEIN"/>
    <property type="match status" value="1"/>
</dbReference>
<dbReference type="PROSITE" id="PS51332">
    <property type="entry name" value="B12_BINDING"/>
    <property type="match status" value="1"/>
</dbReference>
<keyword evidence="3" id="KW-0479">Metal-binding</keyword>
<comment type="caution">
    <text evidence="8">The sequence shown here is derived from an EMBL/GenBank/DDBJ whole genome shotgun (WGS) entry which is preliminary data.</text>
</comment>
<reference evidence="8 9" key="1">
    <citation type="journal article" date="2018" name="Genome Announc.">
        <title>Ignatzschineria cameli sp. nov., isolated from necrotic foot tissue of dromedaries (Camelus dromedarius) and associated maggots (Wohlfahrtia species) in Dubai.</title>
        <authorList>
            <person name="Tsang C.C."/>
            <person name="Tang J.Y."/>
            <person name="Fong J.Y."/>
            <person name="Kinne J."/>
            <person name="Lee H.H."/>
            <person name="Joseph M."/>
            <person name="Jose S."/>
            <person name="Schuster R.K."/>
            <person name="Tang Y."/>
            <person name="Sivakumar S."/>
            <person name="Chen J.H."/>
            <person name="Teng J.L."/>
            <person name="Lau S.K."/>
            <person name="Wernery U."/>
            <person name="Woo P.C."/>
        </authorList>
    </citation>
    <scope>NUCLEOTIDE SEQUENCE [LARGE SCALE GENOMIC DNA]</scope>
    <source>
        <strain evidence="8 9">KCTC 22643</strain>
    </source>
</reference>
<dbReference type="InterPro" id="IPR007197">
    <property type="entry name" value="rSAM"/>
</dbReference>
<dbReference type="GO" id="GO:0031419">
    <property type="term" value="F:cobalamin binding"/>
    <property type="evidence" value="ECO:0007669"/>
    <property type="project" value="InterPro"/>
</dbReference>
<evidence type="ECO:0000313" key="8">
    <source>
        <dbReference type="EMBL" id="PWD85080.1"/>
    </source>
</evidence>
<dbReference type="Pfam" id="PF02310">
    <property type="entry name" value="B12-binding"/>
    <property type="match status" value="1"/>
</dbReference>
<sequence>MDILLITLNARYSHASLGLRYLKANLYELEERAEILEFTIQQNREAMLEEIYHRQPKIVSFGIYIWNFRETTLLIRDLRALMPDLVITIGGPEVSYEYEEIEIFPLIDYLITGWGDISFYQLAKSLLIENQPWESKVIKGIEPPLSEIKLPYYLYTEEDIKYRTVYIEASRGCPFKCEFCLSSLDKTAWRFPLEPFLDAMDDLYRRGLRQYKFVDRTFNLKKDFTLAILDFFLQKIAENPDDPLFLHFELVPDYLSDELKAKILEFPDGSLQFEIGIQTLNSTTQHLISRRTNLPIAKENISWLSKNTDVHLHVDLIVGLPDEDLESFAVGFNELWSWEPQEIQVGILKRLKGVPIIRHTNEFQYRFSQEPPYSILQNRELPFPEVMEMERFAKFWDLIANSGRYRETLPLILADKPFEEFRALARSLYQSFGRAYAIALDRLFKAIYLYLVDERGYSVERVREVMRQDFLRTGIKGWPKYLGERPDELLFERDRKASKEERLHEALPQRQRQHRV</sequence>
<evidence type="ECO:0000313" key="9">
    <source>
        <dbReference type="Proteomes" id="UP000244948"/>
    </source>
</evidence>
<comment type="cofactor">
    <cofactor evidence="1">
        <name>[4Fe-4S] cluster</name>
        <dbReference type="ChEBI" id="CHEBI:49883"/>
    </cofactor>
</comment>
<dbReference type="SMART" id="SM00729">
    <property type="entry name" value="Elp3"/>
    <property type="match status" value="1"/>
</dbReference>
<gene>
    <name evidence="8" type="ORF">DC082_00470</name>
</gene>
<keyword evidence="5" id="KW-0411">Iron-sulfur</keyword>
<feature type="domain" description="B12-binding" evidence="6">
    <location>
        <begin position="1"/>
        <end position="133"/>
    </location>
</feature>